<proteinExistence type="predicted"/>
<dbReference type="Gene3D" id="1.10.10.10">
    <property type="entry name" value="Winged helix-like DNA-binding domain superfamily/Winged helix DNA-binding domain"/>
    <property type="match status" value="1"/>
</dbReference>
<evidence type="ECO:0000313" key="6">
    <source>
        <dbReference type="Proteomes" id="UP000641932"/>
    </source>
</evidence>
<comment type="caution">
    <text evidence="5">The sequence shown here is derived from an EMBL/GenBank/DDBJ whole genome shotgun (WGS) entry which is preliminary data.</text>
</comment>
<keyword evidence="1" id="KW-0805">Transcription regulation</keyword>
<dbReference type="GO" id="GO:0003700">
    <property type="term" value="F:DNA-binding transcription factor activity"/>
    <property type="evidence" value="ECO:0007669"/>
    <property type="project" value="InterPro"/>
</dbReference>
<dbReference type="EMBL" id="BMMS01000040">
    <property type="protein sequence ID" value="GGO98694.1"/>
    <property type="molecule type" value="Genomic_DNA"/>
</dbReference>
<feature type="domain" description="HTH gntR-type" evidence="4">
    <location>
        <begin position="27"/>
        <end position="96"/>
    </location>
</feature>
<dbReference type="PROSITE" id="PS50949">
    <property type="entry name" value="HTH_GNTR"/>
    <property type="match status" value="1"/>
</dbReference>
<dbReference type="InterPro" id="IPR036388">
    <property type="entry name" value="WH-like_DNA-bd_sf"/>
</dbReference>
<evidence type="ECO:0000256" key="1">
    <source>
        <dbReference type="ARBA" id="ARBA00023015"/>
    </source>
</evidence>
<keyword evidence="2" id="KW-0238">DNA-binding</keyword>
<evidence type="ECO:0000313" key="5">
    <source>
        <dbReference type="EMBL" id="GGO98694.1"/>
    </source>
</evidence>
<gene>
    <name evidence="5" type="ORF">GCM10012280_63420</name>
</gene>
<protein>
    <recommendedName>
        <fullName evidence="4">HTH gntR-type domain-containing protein</fullName>
    </recommendedName>
</protein>
<dbReference type="InterPro" id="IPR000524">
    <property type="entry name" value="Tscrpt_reg_HTH_GntR"/>
</dbReference>
<organism evidence="5 6">
    <name type="scientific">Wenjunlia tyrosinilytica</name>
    <dbReference type="NCBI Taxonomy" id="1544741"/>
    <lineage>
        <taxon>Bacteria</taxon>
        <taxon>Bacillati</taxon>
        <taxon>Actinomycetota</taxon>
        <taxon>Actinomycetes</taxon>
        <taxon>Kitasatosporales</taxon>
        <taxon>Streptomycetaceae</taxon>
        <taxon>Wenjunlia</taxon>
    </lineage>
</organism>
<evidence type="ECO:0000259" key="4">
    <source>
        <dbReference type="PROSITE" id="PS50949"/>
    </source>
</evidence>
<sequence>MPERRYPRPSWAKSAGLPGVAREEIALPTPEHLIKDVREGVEAGRYQRGELLPPREELQSLYRLSAADVDAAIRLLRRTGLLQLTDEYEDTYFIETRGEHWPEGTGASSTEPGHGALRWRPWKWHRGR</sequence>
<dbReference type="AlphaFoldDB" id="A0A917ZYF9"/>
<keyword evidence="6" id="KW-1185">Reference proteome</keyword>
<dbReference type="GO" id="GO:0003677">
    <property type="term" value="F:DNA binding"/>
    <property type="evidence" value="ECO:0007669"/>
    <property type="project" value="UniProtKB-KW"/>
</dbReference>
<dbReference type="SUPFAM" id="SSF46785">
    <property type="entry name" value="Winged helix' DNA-binding domain"/>
    <property type="match status" value="1"/>
</dbReference>
<evidence type="ECO:0000256" key="2">
    <source>
        <dbReference type="ARBA" id="ARBA00023125"/>
    </source>
</evidence>
<reference evidence="5" key="1">
    <citation type="journal article" date="2014" name="Int. J. Syst. Evol. Microbiol.">
        <title>Complete genome sequence of Corynebacterium casei LMG S-19264T (=DSM 44701T), isolated from a smear-ripened cheese.</title>
        <authorList>
            <consortium name="US DOE Joint Genome Institute (JGI-PGF)"/>
            <person name="Walter F."/>
            <person name="Albersmeier A."/>
            <person name="Kalinowski J."/>
            <person name="Ruckert C."/>
        </authorList>
    </citation>
    <scope>NUCLEOTIDE SEQUENCE</scope>
    <source>
        <strain evidence="5">CGMCC 4.7201</strain>
    </source>
</reference>
<reference evidence="5" key="2">
    <citation type="submission" date="2020-09" db="EMBL/GenBank/DDBJ databases">
        <authorList>
            <person name="Sun Q."/>
            <person name="Zhou Y."/>
        </authorList>
    </citation>
    <scope>NUCLEOTIDE SEQUENCE</scope>
    <source>
        <strain evidence="5">CGMCC 4.7201</strain>
    </source>
</reference>
<keyword evidence="3" id="KW-0804">Transcription</keyword>
<evidence type="ECO:0000256" key="3">
    <source>
        <dbReference type="ARBA" id="ARBA00023163"/>
    </source>
</evidence>
<dbReference type="InterPro" id="IPR036390">
    <property type="entry name" value="WH_DNA-bd_sf"/>
</dbReference>
<dbReference type="Proteomes" id="UP000641932">
    <property type="component" value="Unassembled WGS sequence"/>
</dbReference>
<name>A0A917ZYF9_9ACTN</name>
<accession>A0A917ZYF9</accession>